<dbReference type="Gene3D" id="3.30.565.10">
    <property type="entry name" value="Histidine kinase-like ATPase, C-terminal domain"/>
    <property type="match status" value="1"/>
</dbReference>
<name>A0A494UW42_9ACTN</name>
<dbReference type="PANTHER" id="PTHR35526">
    <property type="entry name" value="ANTI-SIGMA-F FACTOR RSBW-RELATED"/>
    <property type="match status" value="1"/>
</dbReference>
<dbReference type="GeneID" id="93885942"/>
<dbReference type="InterPro" id="IPR003594">
    <property type="entry name" value="HATPase_dom"/>
</dbReference>
<dbReference type="PANTHER" id="PTHR35526:SF3">
    <property type="entry name" value="ANTI-SIGMA-F FACTOR RSBW"/>
    <property type="match status" value="1"/>
</dbReference>
<evidence type="ECO:0000313" key="5">
    <source>
        <dbReference type="Proteomes" id="UP000282170"/>
    </source>
</evidence>
<dbReference type="KEGG" id="sfug:CNQ36_24130"/>
<dbReference type="Proteomes" id="UP000282170">
    <property type="component" value="Chromosome"/>
</dbReference>
<evidence type="ECO:0000256" key="2">
    <source>
        <dbReference type="SAM" id="MobiDB-lite"/>
    </source>
</evidence>
<evidence type="ECO:0000313" key="4">
    <source>
        <dbReference type="EMBL" id="AYL39662.1"/>
    </source>
</evidence>
<dbReference type="SUPFAM" id="SSF55874">
    <property type="entry name" value="ATPase domain of HSP90 chaperone/DNA topoisomerase II/histidine kinase"/>
    <property type="match status" value="1"/>
</dbReference>
<accession>A0A494UW42</accession>
<dbReference type="GO" id="GO:0004674">
    <property type="term" value="F:protein serine/threonine kinase activity"/>
    <property type="evidence" value="ECO:0007669"/>
    <property type="project" value="UniProtKB-KW"/>
</dbReference>
<protein>
    <recommendedName>
        <fullName evidence="3">Histidine kinase/HSP90-like ATPase domain-containing protein</fullName>
    </recommendedName>
</protein>
<keyword evidence="1" id="KW-0723">Serine/threonine-protein kinase</keyword>
<dbReference type="RefSeq" id="WP_121548575.1">
    <property type="nucleotide sequence ID" value="NZ_CP023407.1"/>
</dbReference>
<dbReference type="InterPro" id="IPR050267">
    <property type="entry name" value="Anti-sigma-factor_SerPK"/>
</dbReference>
<dbReference type="InterPro" id="IPR036890">
    <property type="entry name" value="HATPase_C_sf"/>
</dbReference>
<gene>
    <name evidence="4" type="ORF">CNQ36_24130</name>
</gene>
<keyword evidence="5" id="KW-1185">Reference proteome</keyword>
<organism evidence="4 5">
    <name type="scientific">Streptomyces fungicidicus</name>
    <dbReference type="NCBI Taxonomy" id="68203"/>
    <lineage>
        <taxon>Bacteria</taxon>
        <taxon>Bacillati</taxon>
        <taxon>Actinomycetota</taxon>
        <taxon>Actinomycetes</taxon>
        <taxon>Kitasatosporales</taxon>
        <taxon>Streptomycetaceae</taxon>
        <taxon>Streptomyces</taxon>
    </lineage>
</organism>
<dbReference type="EMBL" id="CP023407">
    <property type="protein sequence ID" value="AYL39662.1"/>
    <property type="molecule type" value="Genomic_DNA"/>
</dbReference>
<keyword evidence="1" id="KW-0808">Transferase</keyword>
<reference evidence="4 5" key="1">
    <citation type="submission" date="2017-09" db="EMBL/GenBank/DDBJ databases">
        <authorList>
            <person name="Zhang H."/>
            <person name="Hu S."/>
            <person name="Xu J."/>
            <person name="He Z."/>
        </authorList>
    </citation>
    <scope>NUCLEOTIDE SEQUENCE [LARGE SCALE GENOMIC DNA]</scope>
    <source>
        <strain evidence="4 5">TXX3120</strain>
    </source>
</reference>
<proteinExistence type="predicted"/>
<dbReference type="AlphaFoldDB" id="A0A494UW42"/>
<feature type="region of interest" description="Disordered" evidence="2">
    <location>
        <begin position="116"/>
        <end position="140"/>
    </location>
</feature>
<evidence type="ECO:0000256" key="1">
    <source>
        <dbReference type="ARBA" id="ARBA00022527"/>
    </source>
</evidence>
<dbReference type="Pfam" id="PF13581">
    <property type="entry name" value="HATPase_c_2"/>
    <property type="match status" value="1"/>
</dbReference>
<dbReference type="CDD" id="cd16936">
    <property type="entry name" value="HATPase_RsbW-like"/>
    <property type="match status" value="1"/>
</dbReference>
<feature type="domain" description="Histidine kinase/HSP90-like ATPase" evidence="3">
    <location>
        <begin position="7"/>
        <end position="113"/>
    </location>
</feature>
<evidence type="ECO:0000259" key="3">
    <source>
        <dbReference type="Pfam" id="PF13581"/>
    </source>
</evidence>
<sequence length="140" mass="14707">MTSADGDIGDARRAATAFGSRECPDADLGALALVVSELVTNAARHTGGWWRLTVRGEGRRLDVEVEDRSSAVPAPRTPRFDGRGGHGLNIVGALAGPLEVLPGPHGKTVRARWVTGRQTSARPLPAPESHGTSPLIGYEP</sequence>
<keyword evidence="1" id="KW-0418">Kinase</keyword>